<sequence>MMSQTDDSNGTTRGLRRQPSSRSIFSVPTPIKQLFDQFPLVTYPANDFPQRAPQHHNAHVLYVFTTDEGAIRGAPSHNPACLKWQVSLCLKPPRCPPTGLTLSQVYLKFSKIPFQVASANNHASPSGSLPFVIPSSSDPYKRPQPVPSSKLQRWAMNNSERAIEEPGDPRYEAYLSLLDHRIRRAWLYTIYLSPNFTTIAEPLYILPSSRNSFVRLAISRELRLAAETELLKFSSIINDETLYNQADEAFATLEALLGKDDWFFGAQRPGLFDASVFAYTHLLLDQRLGKDWVDTRLRDALMARRHLVTHRNRVLARYFEEAS</sequence>
<dbReference type="VEuPathDB" id="FungiDB:CC77DRAFT_700698"/>
<proteinExistence type="predicted"/>
<feature type="domain" description="Thioredoxin-like fold" evidence="3">
    <location>
        <begin position="104"/>
        <end position="195"/>
    </location>
</feature>
<feature type="region of interest" description="Disordered" evidence="1">
    <location>
        <begin position="1"/>
        <end position="22"/>
    </location>
</feature>
<evidence type="ECO:0008006" key="6">
    <source>
        <dbReference type="Google" id="ProtNLM"/>
    </source>
</evidence>
<organism evidence="4 5">
    <name type="scientific">Alternaria alternata</name>
    <name type="common">Alternaria rot fungus</name>
    <name type="synonym">Torula alternata</name>
    <dbReference type="NCBI Taxonomy" id="5599"/>
    <lineage>
        <taxon>Eukaryota</taxon>
        <taxon>Fungi</taxon>
        <taxon>Dikarya</taxon>
        <taxon>Ascomycota</taxon>
        <taxon>Pezizomycotina</taxon>
        <taxon>Dothideomycetes</taxon>
        <taxon>Pleosporomycetidae</taxon>
        <taxon>Pleosporales</taxon>
        <taxon>Pleosporineae</taxon>
        <taxon>Pleosporaceae</taxon>
        <taxon>Alternaria</taxon>
        <taxon>Alternaria sect. Alternaria</taxon>
        <taxon>Alternaria alternata complex</taxon>
    </lineage>
</organism>
<comment type="caution">
    <text evidence="4">The sequence shown here is derived from an EMBL/GenBank/DDBJ whole genome shotgun (WGS) entry which is preliminary data.</text>
</comment>
<dbReference type="InterPro" id="IPR012336">
    <property type="entry name" value="Thioredoxin-like_fold"/>
</dbReference>
<name>A0A4Q4N4P2_ALTAL</name>
<dbReference type="SUPFAM" id="SSF47616">
    <property type="entry name" value="GST C-terminal domain-like"/>
    <property type="match status" value="1"/>
</dbReference>
<dbReference type="InterPro" id="IPR050931">
    <property type="entry name" value="Mito_Protein_Transport_Metaxin"/>
</dbReference>
<dbReference type="InterPro" id="IPR036282">
    <property type="entry name" value="Glutathione-S-Trfase_C_sf"/>
</dbReference>
<evidence type="ECO:0000313" key="4">
    <source>
        <dbReference type="EMBL" id="RYN70148.1"/>
    </source>
</evidence>
<evidence type="ECO:0000313" key="5">
    <source>
        <dbReference type="Proteomes" id="UP000291422"/>
    </source>
</evidence>
<dbReference type="PANTHER" id="PTHR12289:SF44">
    <property type="entry name" value="OUTER MEMBRANE PROTEIN (SAM35), PUTATIVE (AFU_ORTHOLOGUE AFUA_1G13180)-RELATED"/>
    <property type="match status" value="1"/>
</dbReference>
<dbReference type="GO" id="GO:0001401">
    <property type="term" value="C:SAM complex"/>
    <property type="evidence" value="ECO:0007669"/>
    <property type="project" value="TreeGrafter"/>
</dbReference>
<dbReference type="Pfam" id="PF17171">
    <property type="entry name" value="GST_C_6"/>
    <property type="match status" value="1"/>
</dbReference>
<dbReference type="GO" id="GO:0007005">
    <property type="term" value="P:mitochondrion organization"/>
    <property type="evidence" value="ECO:0007669"/>
    <property type="project" value="TreeGrafter"/>
</dbReference>
<dbReference type="InterPro" id="IPR033468">
    <property type="entry name" value="Metaxin_GST"/>
</dbReference>
<dbReference type="PANTHER" id="PTHR12289">
    <property type="entry name" value="METAXIN RELATED"/>
    <property type="match status" value="1"/>
</dbReference>
<gene>
    <name evidence="4" type="ORF">AA0117_g10740</name>
</gene>
<accession>A0A4Q4N4P2</accession>
<dbReference type="AlphaFoldDB" id="A0A4Q4N4P2"/>
<evidence type="ECO:0000259" key="2">
    <source>
        <dbReference type="Pfam" id="PF17171"/>
    </source>
</evidence>
<feature type="domain" description="Metaxin glutathione S-transferase" evidence="2">
    <location>
        <begin position="246"/>
        <end position="314"/>
    </location>
</feature>
<evidence type="ECO:0000256" key="1">
    <source>
        <dbReference type="SAM" id="MobiDB-lite"/>
    </source>
</evidence>
<dbReference type="Pfam" id="PF17172">
    <property type="entry name" value="GST_N_4"/>
    <property type="match status" value="1"/>
</dbReference>
<dbReference type="EMBL" id="PDXD01000043">
    <property type="protein sequence ID" value="RYN70148.1"/>
    <property type="molecule type" value="Genomic_DNA"/>
</dbReference>
<evidence type="ECO:0000259" key="3">
    <source>
        <dbReference type="Pfam" id="PF17172"/>
    </source>
</evidence>
<dbReference type="InterPro" id="IPR021211">
    <property type="entry name" value="SAM35"/>
</dbReference>
<reference evidence="5" key="1">
    <citation type="journal article" date="2019" name="bioRxiv">
        <title>Genomics, evolutionary history and diagnostics of the Alternaria alternata species group including apple and Asian pear pathotypes.</title>
        <authorList>
            <person name="Armitage A.D."/>
            <person name="Cockerton H.M."/>
            <person name="Sreenivasaprasad S."/>
            <person name="Woodhall J.W."/>
            <person name="Lane C.R."/>
            <person name="Harrison R.J."/>
            <person name="Clarkson J.P."/>
        </authorList>
    </citation>
    <scope>NUCLEOTIDE SEQUENCE [LARGE SCALE GENOMIC DNA]</scope>
    <source>
        <strain evidence="5">FERA 1177</strain>
    </source>
</reference>
<dbReference type="Proteomes" id="UP000291422">
    <property type="component" value="Unassembled WGS sequence"/>
</dbReference>
<protein>
    <recommendedName>
        <fullName evidence="6">Mitochondrial outer membrane protein</fullName>
    </recommendedName>
</protein>
<dbReference type="Pfam" id="PF10806">
    <property type="entry name" value="SAM35"/>
    <property type="match status" value="1"/>
</dbReference>